<dbReference type="Proteomes" id="UP000799755">
    <property type="component" value="Unassembled WGS sequence"/>
</dbReference>
<sequence>MIRPFAMVSETGRVITIQYRILIARSHQSSWLSYMIPACLSSHQGVVYNESEILLKMIRFAPHLLFGLVGLKHRWLADRLTSDADPAINGPEGAPLQQIKVPVAPAVTAERPRREVSVTAIRPRQTSAKTENPSSLDTRICGWCFSSFVVLARSMIDGCIVPELCSLACLNLVAGWAFRACPPFIVLGVYNCIPGDRGGRGNASSSSPYESCRWVSKPLNFRKDIKGLSILGRGNTSLKHLWIIHSTSP</sequence>
<dbReference type="EMBL" id="MU003504">
    <property type="protein sequence ID" value="KAF2471858.1"/>
    <property type="molecule type" value="Genomic_DNA"/>
</dbReference>
<organism evidence="1 2">
    <name type="scientific">Lindgomyces ingoldianus</name>
    <dbReference type="NCBI Taxonomy" id="673940"/>
    <lineage>
        <taxon>Eukaryota</taxon>
        <taxon>Fungi</taxon>
        <taxon>Dikarya</taxon>
        <taxon>Ascomycota</taxon>
        <taxon>Pezizomycotina</taxon>
        <taxon>Dothideomycetes</taxon>
        <taxon>Pleosporomycetidae</taxon>
        <taxon>Pleosporales</taxon>
        <taxon>Lindgomycetaceae</taxon>
        <taxon>Lindgomyces</taxon>
    </lineage>
</organism>
<name>A0ACB6QXW0_9PLEO</name>
<proteinExistence type="predicted"/>
<evidence type="ECO:0000313" key="2">
    <source>
        <dbReference type="Proteomes" id="UP000799755"/>
    </source>
</evidence>
<protein>
    <submittedName>
        <fullName evidence="1">Uncharacterized protein</fullName>
    </submittedName>
</protein>
<keyword evidence="2" id="KW-1185">Reference proteome</keyword>
<accession>A0ACB6QXW0</accession>
<gene>
    <name evidence="1" type="ORF">BDR25DRAFT_23859</name>
</gene>
<comment type="caution">
    <text evidence="1">The sequence shown here is derived from an EMBL/GenBank/DDBJ whole genome shotgun (WGS) entry which is preliminary data.</text>
</comment>
<evidence type="ECO:0000313" key="1">
    <source>
        <dbReference type="EMBL" id="KAF2471858.1"/>
    </source>
</evidence>
<reference evidence="1" key="1">
    <citation type="journal article" date="2020" name="Stud. Mycol.">
        <title>101 Dothideomycetes genomes: a test case for predicting lifestyles and emergence of pathogens.</title>
        <authorList>
            <person name="Haridas S."/>
            <person name="Albert R."/>
            <person name="Binder M."/>
            <person name="Bloem J."/>
            <person name="Labutti K."/>
            <person name="Salamov A."/>
            <person name="Andreopoulos B."/>
            <person name="Baker S."/>
            <person name="Barry K."/>
            <person name="Bills G."/>
            <person name="Bluhm B."/>
            <person name="Cannon C."/>
            <person name="Castanera R."/>
            <person name="Culley D."/>
            <person name="Daum C."/>
            <person name="Ezra D."/>
            <person name="Gonzalez J."/>
            <person name="Henrissat B."/>
            <person name="Kuo A."/>
            <person name="Liang C."/>
            <person name="Lipzen A."/>
            <person name="Lutzoni F."/>
            <person name="Magnuson J."/>
            <person name="Mondo S."/>
            <person name="Nolan M."/>
            <person name="Ohm R."/>
            <person name="Pangilinan J."/>
            <person name="Park H.-J."/>
            <person name="Ramirez L."/>
            <person name="Alfaro M."/>
            <person name="Sun H."/>
            <person name="Tritt A."/>
            <person name="Yoshinaga Y."/>
            <person name="Zwiers L.-H."/>
            <person name="Turgeon B."/>
            <person name="Goodwin S."/>
            <person name="Spatafora J."/>
            <person name="Crous P."/>
            <person name="Grigoriev I."/>
        </authorList>
    </citation>
    <scope>NUCLEOTIDE SEQUENCE</scope>
    <source>
        <strain evidence="1">ATCC 200398</strain>
    </source>
</reference>